<dbReference type="Pfam" id="PF07885">
    <property type="entry name" value="Ion_trans_2"/>
    <property type="match status" value="2"/>
</dbReference>
<feature type="domain" description="Potassium channel" evidence="10">
    <location>
        <begin position="228"/>
        <end position="304"/>
    </location>
</feature>
<dbReference type="GO" id="GO:0005886">
    <property type="term" value="C:plasma membrane"/>
    <property type="evidence" value="ECO:0007669"/>
    <property type="project" value="TreeGrafter"/>
</dbReference>
<feature type="transmembrane region" description="Helical" evidence="9">
    <location>
        <begin position="58"/>
        <end position="79"/>
    </location>
</feature>
<feature type="transmembrane region" description="Helical" evidence="9">
    <location>
        <begin position="170"/>
        <end position="193"/>
    </location>
</feature>
<evidence type="ECO:0000256" key="3">
    <source>
        <dbReference type="ARBA" id="ARBA00022692"/>
    </source>
</evidence>
<reference evidence="11 12" key="1">
    <citation type="journal article" date="2019" name="Sci. Rep.">
        <title>Orb-weaving spider Araneus ventricosus genome elucidates the spidroin gene catalogue.</title>
        <authorList>
            <person name="Kono N."/>
            <person name="Nakamura H."/>
            <person name="Ohtoshi R."/>
            <person name="Moran D.A.P."/>
            <person name="Shinohara A."/>
            <person name="Yoshida Y."/>
            <person name="Fujiwara M."/>
            <person name="Mori M."/>
            <person name="Tomita M."/>
            <person name="Arakawa K."/>
        </authorList>
    </citation>
    <scope>NUCLEOTIDE SEQUENCE [LARGE SCALE GENOMIC DNA]</scope>
</reference>
<dbReference type="InterPro" id="IPR013099">
    <property type="entry name" value="K_chnl_dom"/>
</dbReference>
<keyword evidence="3 8" id="KW-0812">Transmembrane</keyword>
<keyword evidence="12" id="KW-1185">Reference proteome</keyword>
<keyword evidence="5 8" id="KW-0406">Ion transport</keyword>
<name>A0A4Y2G5L9_ARAVE</name>
<comment type="subcellular location">
    <subcellularLocation>
        <location evidence="1">Membrane</location>
        <topology evidence="1">Multi-pass membrane protein</topology>
    </subcellularLocation>
</comment>
<feature type="transmembrane region" description="Helical" evidence="9">
    <location>
        <begin position="288"/>
        <end position="306"/>
    </location>
</feature>
<dbReference type="Proteomes" id="UP000499080">
    <property type="component" value="Unassembled WGS sequence"/>
</dbReference>
<sequence>MLVFPFSADSRFCSKISRFPQLRAEGCAGERAPRERGLRIEARTVRGAMAVSKSNLRLILLSAFYLLFLVIGASIFSAIEAPLEISIIRDLRSTRAAFLRDHACLTDEELERFIVKIINSNNRGVSAAGNVSNELNWSFGQSIFFSSTVITTIGYGHVAPLSEGGKIFCIVYALIGIPLTLILLTAYVERLLIPSTLFLQFMNSRLGHLYQPFHIRIAHLAFVGLIVFIFFFLIPAGIFTDLEPGWNYLDAIYYCFISLTTTGLGDLIPGDSPNQPYRPLYKVCTTGYLLIGLTFMMLFLAVLYDIPQLNFGMFFLLKSDGTSDPEKMRLHPSTGLYGPKYSQHIDEPTIRHVKAVPHPQSSSPEDNN</sequence>
<keyword evidence="2 8" id="KW-0813">Transport</keyword>
<dbReference type="InterPro" id="IPR001779">
    <property type="entry name" value="2pore_dom_K_chnl_TWIK1"/>
</dbReference>
<evidence type="ECO:0000313" key="12">
    <source>
        <dbReference type="Proteomes" id="UP000499080"/>
    </source>
</evidence>
<feature type="transmembrane region" description="Helical" evidence="9">
    <location>
        <begin position="139"/>
        <end position="158"/>
    </location>
</feature>
<evidence type="ECO:0000259" key="10">
    <source>
        <dbReference type="Pfam" id="PF07885"/>
    </source>
</evidence>
<dbReference type="PRINTS" id="PR01096">
    <property type="entry name" value="TWIK1CHANNEL"/>
</dbReference>
<feature type="domain" description="Potassium channel" evidence="10">
    <location>
        <begin position="136"/>
        <end position="191"/>
    </location>
</feature>
<dbReference type="OrthoDB" id="297496at2759"/>
<feature type="transmembrane region" description="Helical" evidence="9">
    <location>
        <begin position="251"/>
        <end position="268"/>
    </location>
</feature>
<keyword evidence="7 8" id="KW-0407">Ion channel</keyword>
<accession>A0A4Y2G5L9</accession>
<evidence type="ECO:0000256" key="2">
    <source>
        <dbReference type="ARBA" id="ARBA00022448"/>
    </source>
</evidence>
<evidence type="ECO:0000256" key="1">
    <source>
        <dbReference type="ARBA" id="ARBA00004141"/>
    </source>
</evidence>
<dbReference type="PANTHER" id="PTHR11003:SF249">
    <property type="entry name" value="TWO PORE POTASSIUM CHANNEL PROTEIN SUP-9"/>
    <property type="match status" value="1"/>
</dbReference>
<organism evidence="11 12">
    <name type="scientific">Araneus ventricosus</name>
    <name type="common">Orbweaver spider</name>
    <name type="synonym">Epeira ventricosa</name>
    <dbReference type="NCBI Taxonomy" id="182803"/>
    <lineage>
        <taxon>Eukaryota</taxon>
        <taxon>Metazoa</taxon>
        <taxon>Ecdysozoa</taxon>
        <taxon>Arthropoda</taxon>
        <taxon>Chelicerata</taxon>
        <taxon>Arachnida</taxon>
        <taxon>Araneae</taxon>
        <taxon>Araneomorphae</taxon>
        <taxon>Entelegynae</taxon>
        <taxon>Araneoidea</taxon>
        <taxon>Araneidae</taxon>
        <taxon>Araneus</taxon>
    </lineage>
</organism>
<keyword evidence="6 9" id="KW-0472">Membrane</keyword>
<protein>
    <submittedName>
        <fullName evidence="11">Potassium channel subfamily K member 1</fullName>
    </submittedName>
</protein>
<evidence type="ECO:0000256" key="5">
    <source>
        <dbReference type="ARBA" id="ARBA00023065"/>
    </source>
</evidence>
<gene>
    <name evidence="11" type="primary">KCNK1</name>
    <name evidence="11" type="ORF">AVEN_192286_1</name>
</gene>
<dbReference type="AlphaFoldDB" id="A0A4Y2G5L9"/>
<dbReference type="InterPro" id="IPR003280">
    <property type="entry name" value="2pore_dom_K_chnl"/>
</dbReference>
<evidence type="ECO:0000256" key="6">
    <source>
        <dbReference type="ARBA" id="ARBA00023136"/>
    </source>
</evidence>
<keyword evidence="4 9" id="KW-1133">Transmembrane helix</keyword>
<dbReference type="GO" id="GO:0015271">
    <property type="term" value="F:outward rectifier potassium channel activity"/>
    <property type="evidence" value="ECO:0007669"/>
    <property type="project" value="TreeGrafter"/>
</dbReference>
<evidence type="ECO:0000256" key="7">
    <source>
        <dbReference type="ARBA" id="ARBA00023303"/>
    </source>
</evidence>
<dbReference type="EMBL" id="BGPR01001224">
    <property type="protein sequence ID" value="GBM48681.1"/>
    <property type="molecule type" value="Genomic_DNA"/>
</dbReference>
<dbReference type="InterPro" id="IPR005408">
    <property type="entry name" value="2pore_dom_K_chnl_TWIK"/>
</dbReference>
<evidence type="ECO:0000256" key="8">
    <source>
        <dbReference type="RuleBase" id="RU003857"/>
    </source>
</evidence>
<dbReference type="SUPFAM" id="SSF81324">
    <property type="entry name" value="Voltage-gated potassium channels"/>
    <property type="match status" value="2"/>
</dbReference>
<evidence type="ECO:0000256" key="4">
    <source>
        <dbReference type="ARBA" id="ARBA00022989"/>
    </source>
</evidence>
<comment type="similarity">
    <text evidence="8">Belongs to the two pore domain potassium channel (TC 1.A.1.8) family.</text>
</comment>
<comment type="caution">
    <text evidence="11">The sequence shown here is derived from an EMBL/GenBank/DDBJ whole genome shotgun (WGS) entry which is preliminary data.</text>
</comment>
<feature type="transmembrane region" description="Helical" evidence="9">
    <location>
        <begin position="213"/>
        <end position="239"/>
    </location>
</feature>
<dbReference type="PRINTS" id="PR01333">
    <property type="entry name" value="2POREKCHANEL"/>
</dbReference>
<dbReference type="PANTHER" id="PTHR11003">
    <property type="entry name" value="POTASSIUM CHANNEL, SUBFAMILY K"/>
    <property type="match status" value="1"/>
</dbReference>
<dbReference type="GO" id="GO:0030322">
    <property type="term" value="P:stabilization of membrane potential"/>
    <property type="evidence" value="ECO:0007669"/>
    <property type="project" value="TreeGrafter"/>
</dbReference>
<dbReference type="PRINTS" id="PR01586">
    <property type="entry name" value="TWIKCHANNEL"/>
</dbReference>
<proteinExistence type="inferred from homology"/>
<dbReference type="GO" id="GO:0022841">
    <property type="term" value="F:potassium ion leak channel activity"/>
    <property type="evidence" value="ECO:0007669"/>
    <property type="project" value="TreeGrafter"/>
</dbReference>
<evidence type="ECO:0000313" key="11">
    <source>
        <dbReference type="EMBL" id="GBM48681.1"/>
    </source>
</evidence>
<dbReference type="Gene3D" id="1.10.287.70">
    <property type="match status" value="1"/>
</dbReference>
<evidence type="ECO:0000256" key="9">
    <source>
        <dbReference type="SAM" id="Phobius"/>
    </source>
</evidence>